<feature type="compositionally biased region" description="Gly residues" evidence="7">
    <location>
        <begin position="274"/>
        <end position="289"/>
    </location>
</feature>
<feature type="compositionally biased region" description="Basic and acidic residues" evidence="7">
    <location>
        <begin position="333"/>
        <end position="342"/>
    </location>
</feature>
<dbReference type="Pfam" id="PF04189">
    <property type="entry name" value="Gcd10p"/>
    <property type="match status" value="1"/>
</dbReference>
<evidence type="ECO:0000256" key="7">
    <source>
        <dbReference type="SAM" id="MobiDB-lite"/>
    </source>
</evidence>
<evidence type="ECO:0000313" key="9">
    <source>
        <dbReference type="Proteomes" id="UP000440578"/>
    </source>
</evidence>
<dbReference type="InterPro" id="IPR029063">
    <property type="entry name" value="SAM-dependent_MTases_sf"/>
</dbReference>
<protein>
    <recommendedName>
        <fullName evidence="3">tRNA (adenine(58)-N(1))-methyltransferase non-catalytic subunit TRM6</fullName>
    </recommendedName>
    <alternativeName>
        <fullName evidence="6">tRNA(m1A58)-methyltransferase subunit TRM6</fullName>
    </alternativeName>
</protein>
<dbReference type="GO" id="GO:0008168">
    <property type="term" value="F:methyltransferase activity"/>
    <property type="evidence" value="ECO:0007669"/>
    <property type="project" value="UniProtKB-KW"/>
</dbReference>
<evidence type="ECO:0000256" key="1">
    <source>
        <dbReference type="ARBA" id="ARBA00004123"/>
    </source>
</evidence>
<proteinExistence type="inferred from homology"/>
<evidence type="ECO:0000256" key="3">
    <source>
        <dbReference type="ARBA" id="ARBA00021704"/>
    </source>
</evidence>
<keyword evidence="4" id="KW-0819">tRNA processing</keyword>
<comment type="similarity">
    <text evidence="2">Belongs to the TRM6/GCD10 family.</text>
</comment>
<feature type="compositionally biased region" description="Low complexity" evidence="7">
    <location>
        <begin position="290"/>
        <end position="310"/>
    </location>
</feature>
<dbReference type="AlphaFoldDB" id="A0A6A4V8B6"/>
<keyword evidence="9" id="KW-1185">Reference proteome</keyword>
<accession>A0A6A4V8B6</accession>
<evidence type="ECO:0000256" key="6">
    <source>
        <dbReference type="ARBA" id="ARBA00032319"/>
    </source>
</evidence>
<comment type="caution">
    <text evidence="8">The sequence shown here is derived from an EMBL/GenBank/DDBJ whole genome shotgun (WGS) entry which is preliminary data.</text>
</comment>
<feature type="region of interest" description="Disordered" evidence="7">
    <location>
        <begin position="250"/>
        <end position="342"/>
    </location>
</feature>
<dbReference type="Proteomes" id="UP000440578">
    <property type="component" value="Unassembled WGS sequence"/>
</dbReference>
<name>A0A6A4V8B6_AMPAM</name>
<dbReference type="EMBL" id="VIIS01001993">
    <property type="protein sequence ID" value="KAF0289923.1"/>
    <property type="molecule type" value="Genomic_DNA"/>
</dbReference>
<evidence type="ECO:0000256" key="2">
    <source>
        <dbReference type="ARBA" id="ARBA00008320"/>
    </source>
</evidence>
<reference evidence="8 9" key="1">
    <citation type="submission" date="2019-07" db="EMBL/GenBank/DDBJ databases">
        <title>Draft genome assembly of a fouling barnacle, Amphibalanus amphitrite (Darwin, 1854): The first reference genome for Thecostraca.</title>
        <authorList>
            <person name="Kim W."/>
        </authorList>
    </citation>
    <scope>NUCLEOTIDE SEQUENCE [LARGE SCALE GENOMIC DNA]</scope>
    <source>
        <strain evidence="8">SNU_AA5</strain>
        <tissue evidence="8">Soma without cirri and trophi</tissue>
    </source>
</reference>
<evidence type="ECO:0000313" key="8">
    <source>
        <dbReference type="EMBL" id="KAF0289923.1"/>
    </source>
</evidence>
<evidence type="ECO:0000256" key="5">
    <source>
        <dbReference type="ARBA" id="ARBA00023242"/>
    </source>
</evidence>
<gene>
    <name evidence="8" type="primary">TRMT6</name>
    <name evidence="8" type="ORF">FJT64_011874</name>
</gene>
<keyword evidence="8" id="KW-0489">Methyltransferase</keyword>
<sequence>MREDGPAICDGKNYIIIKGSFMKLAKLKTQKQCQLGRASVDVAGLLGHPVGTQFRLHSGGGKQRLMRPEPVEHTEDLADAIAADESAADNRNLLANQTSQAMTKERIMEMREQGATGKEIVTTIVDNSTSFQGKTEFSQAKYVRKKQKKYFEFISVQEPTVRLVASMYYMQDPLKIMNLRVDSLSQLLTACSVRPGGRYLVLESGCLAVTVAAVLERLGGHGHLVHLFQGGTPQSAEAQADETVATDRETVAPNGETAQTAAESPKAAADGIPSSGGGGDVTTTDGGGDVVPDGGDDVTPATEEPTAATAEETEGTEAQESRKRRLSGSQTETSERKSKYARTRCEDSELALNMLSSKDMDGLLLCCRQHPVNLLRYLLRFLAVSRPFTVFCPYKEPLLECYFAMKAEGCIMLKVTETWLRNYQVLPERTHPEINMSGGGGYILSGFKVDRSLNRAAVTD</sequence>
<dbReference type="GO" id="GO:0031515">
    <property type="term" value="C:tRNA (m1A) methyltransferase complex"/>
    <property type="evidence" value="ECO:0007669"/>
    <property type="project" value="InterPro"/>
</dbReference>
<evidence type="ECO:0000256" key="4">
    <source>
        <dbReference type="ARBA" id="ARBA00022694"/>
    </source>
</evidence>
<dbReference type="Gene3D" id="3.40.50.150">
    <property type="entry name" value="Vaccinia Virus protein VP39"/>
    <property type="match status" value="1"/>
</dbReference>
<dbReference type="PANTHER" id="PTHR12945">
    <property type="entry name" value="TRANSLATION INITIATION FACTOR EIF3-RELATED"/>
    <property type="match status" value="1"/>
</dbReference>
<dbReference type="OrthoDB" id="10254665at2759"/>
<comment type="subcellular location">
    <subcellularLocation>
        <location evidence="1">Nucleus</location>
    </subcellularLocation>
</comment>
<dbReference type="GO" id="GO:0005634">
    <property type="term" value="C:nucleus"/>
    <property type="evidence" value="ECO:0007669"/>
    <property type="project" value="UniProtKB-SubCell"/>
</dbReference>
<dbReference type="GO" id="GO:0030488">
    <property type="term" value="P:tRNA methylation"/>
    <property type="evidence" value="ECO:0007669"/>
    <property type="project" value="InterPro"/>
</dbReference>
<dbReference type="InterPro" id="IPR017423">
    <property type="entry name" value="TRM6"/>
</dbReference>
<keyword evidence="8" id="KW-0808">Transferase</keyword>
<dbReference type="PANTHER" id="PTHR12945:SF0">
    <property type="entry name" value="TRNA (ADENINE(58)-N(1))-METHYLTRANSFERASE NON-CATALYTIC SUBUNIT TRM6"/>
    <property type="match status" value="1"/>
</dbReference>
<organism evidence="8 9">
    <name type="scientific">Amphibalanus amphitrite</name>
    <name type="common">Striped barnacle</name>
    <name type="synonym">Balanus amphitrite</name>
    <dbReference type="NCBI Taxonomy" id="1232801"/>
    <lineage>
        <taxon>Eukaryota</taxon>
        <taxon>Metazoa</taxon>
        <taxon>Ecdysozoa</taxon>
        <taxon>Arthropoda</taxon>
        <taxon>Crustacea</taxon>
        <taxon>Multicrustacea</taxon>
        <taxon>Cirripedia</taxon>
        <taxon>Thoracica</taxon>
        <taxon>Thoracicalcarea</taxon>
        <taxon>Balanomorpha</taxon>
        <taxon>Balanoidea</taxon>
        <taxon>Balanidae</taxon>
        <taxon>Amphibalaninae</taxon>
        <taxon>Amphibalanus</taxon>
    </lineage>
</organism>
<keyword evidence="5" id="KW-0539">Nucleus</keyword>